<dbReference type="AlphaFoldDB" id="A0A5A7TFA1"/>
<dbReference type="OrthoDB" id="414945at2759"/>
<evidence type="ECO:0000313" key="1">
    <source>
        <dbReference type="EMBL" id="KAA0042112.1"/>
    </source>
</evidence>
<sequence length="49" mass="5614">MEAMIRILRHLKTTPGKGLMFRTIDRKCIEATLIEKDQLLSGVEVESQL</sequence>
<protein>
    <recommendedName>
        <fullName evidence="5">Mitochondrial protein</fullName>
    </recommendedName>
</protein>
<dbReference type="Proteomes" id="UP000321393">
    <property type="component" value="Unassembled WGS sequence"/>
</dbReference>
<reference evidence="3 4" key="1">
    <citation type="submission" date="2019-08" db="EMBL/GenBank/DDBJ databases">
        <title>Draft genome sequences of two oriental melons (Cucumis melo L. var makuwa).</title>
        <authorList>
            <person name="Kwon S.-Y."/>
        </authorList>
    </citation>
    <scope>NUCLEOTIDE SEQUENCE [LARGE SCALE GENOMIC DNA]</scope>
    <source>
        <strain evidence="4">cv. Chang Bougi</strain>
        <strain evidence="3">cv. SW 3</strain>
        <tissue evidence="1">Leaf</tissue>
    </source>
</reference>
<organism evidence="1 3">
    <name type="scientific">Cucumis melo var. makuwa</name>
    <name type="common">Oriental melon</name>
    <dbReference type="NCBI Taxonomy" id="1194695"/>
    <lineage>
        <taxon>Eukaryota</taxon>
        <taxon>Viridiplantae</taxon>
        <taxon>Streptophyta</taxon>
        <taxon>Embryophyta</taxon>
        <taxon>Tracheophyta</taxon>
        <taxon>Spermatophyta</taxon>
        <taxon>Magnoliopsida</taxon>
        <taxon>eudicotyledons</taxon>
        <taxon>Gunneridae</taxon>
        <taxon>Pentapetalae</taxon>
        <taxon>rosids</taxon>
        <taxon>fabids</taxon>
        <taxon>Cucurbitales</taxon>
        <taxon>Cucurbitaceae</taxon>
        <taxon>Benincaseae</taxon>
        <taxon>Cucumis</taxon>
    </lineage>
</organism>
<dbReference type="Proteomes" id="UP000321947">
    <property type="component" value="Unassembled WGS sequence"/>
</dbReference>
<evidence type="ECO:0000313" key="3">
    <source>
        <dbReference type="Proteomes" id="UP000321393"/>
    </source>
</evidence>
<proteinExistence type="predicted"/>
<evidence type="ECO:0000313" key="4">
    <source>
        <dbReference type="Proteomes" id="UP000321947"/>
    </source>
</evidence>
<comment type="caution">
    <text evidence="1">The sequence shown here is derived from an EMBL/GenBank/DDBJ whole genome shotgun (WGS) entry which is preliminary data.</text>
</comment>
<evidence type="ECO:0000313" key="2">
    <source>
        <dbReference type="EMBL" id="TYK18055.1"/>
    </source>
</evidence>
<accession>A0A5A7TFA1</accession>
<dbReference type="EMBL" id="SSTD01007940">
    <property type="protein sequence ID" value="TYK18055.1"/>
    <property type="molecule type" value="Genomic_DNA"/>
</dbReference>
<name>A0A5A7TFA1_CUCMM</name>
<dbReference type="EMBL" id="SSTE01016227">
    <property type="protein sequence ID" value="KAA0042112.1"/>
    <property type="molecule type" value="Genomic_DNA"/>
</dbReference>
<gene>
    <name evidence="2" type="ORF">E5676_scaffold306G003800</name>
    <name evidence="1" type="ORF">E6C27_scaffold67G005890</name>
</gene>
<evidence type="ECO:0008006" key="5">
    <source>
        <dbReference type="Google" id="ProtNLM"/>
    </source>
</evidence>